<feature type="domain" description="FAT" evidence="6">
    <location>
        <begin position="2690"/>
        <end position="3248"/>
    </location>
</feature>
<feature type="region of interest" description="Disordered" evidence="4">
    <location>
        <begin position="2343"/>
        <end position="2364"/>
    </location>
</feature>
<dbReference type="InterPro" id="IPR016024">
    <property type="entry name" value="ARM-type_fold"/>
</dbReference>
<dbReference type="InterPro" id="IPR003152">
    <property type="entry name" value="FATC_dom"/>
</dbReference>
<dbReference type="InterPro" id="IPR046807">
    <property type="entry name" value="Tra1_central"/>
</dbReference>
<dbReference type="InterPro" id="IPR011009">
    <property type="entry name" value="Kinase-like_dom_sf"/>
</dbReference>
<dbReference type="EMBL" id="ONZQ02000001">
    <property type="protein sequence ID" value="SPN97210.1"/>
    <property type="molecule type" value="Genomic_DNA"/>
</dbReference>
<dbReference type="SUPFAM" id="SSF56112">
    <property type="entry name" value="Protein kinase-like (PK-like)"/>
    <property type="match status" value="1"/>
</dbReference>
<evidence type="ECO:0000256" key="2">
    <source>
        <dbReference type="ARBA" id="ARBA00011370"/>
    </source>
</evidence>
<evidence type="ECO:0000259" key="7">
    <source>
        <dbReference type="PROSITE" id="PS51190"/>
    </source>
</evidence>
<dbReference type="InterPro" id="IPR046805">
    <property type="entry name" value="Tra1_ring"/>
</dbReference>
<feature type="compositionally biased region" description="Polar residues" evidence="4">
    <location>
        <begin position="170"/>
        <end position="194"/>
    </location>
</feature>
<keyword evidence="9" id="KW-1185">Reference proteome</keyword>
<comment type="subunit">
    <text evidence="2">Associates with DNA double-strand breaks.</text>
</comment>
<evidence type="ECO:0000256" key="4">
    <source>
        <dbReference type="SAM" id="MobiDB-lite"/>
    </source>
</evidence>
<dbReference type="Pfam" id="PF20206">
    <property type="entry name" value="Tra1_ring"/>
    <property type="match status" value="1"/>
</dbReference>
<dbReference type="GO" id="GO:0000124">
    <property type="term" value="C:SAGA complex"/>
    <property type="evidence" value="ECO:0007669"/>
    <property type="project" value="TreeGrafter"/>
</dbReference>
<dbReference type="Pfam" id="PF02260">
    <property type="entry name" value="FATC"/>
    <property type="match status" value="1"/>
</dbReference>
<comment type="function">
    <text evidence="3">Serine/threonine protein kinase which activates checkpoint signaling upon genotoxic stresses such as ionizing radiation (IR), ultraviolet light (UV), or DNA replication stalling, thereby acting as a DNA damage sensor. Recognizes the substrate consensus sequence [ST]-Q. Phosphorylates histone H2A to form H2AS128ph (gamma-H2A) at sites of DNA damage, involved in the regulation of DNA damage response mechanism. Required for the control of telomere length and genome stability.</text>
</comment>
<dbReference type="InterPro" id="IPR003151">
    <property type="entry name" value="PIK-rel_kinase_FAT"/>
</dbReference>
<evidence type="ECO:0000313" key="9">
    <source>
        <dbReference type="Proteomes" id="UP001187682"/>
    </source>
</evidence>
<dbReference type="GO" id="GO:0035267">
    <property type="term" value="C:NuA4 histone acetyltransferase complex"/>
    <property type="evidence" value="ECO:0007669"/>
    <property type="project" value="TreeGrafter"/>
</dbReference>
<sequence length="3895" mass="442707">MANLEDAVKRLSSSDFETRLRIEAATALRDSLDYYTNGQNYPAFLRRVMPVFIGILRGPCIFQSNSPEQKLRNCILEILHRLPTPPVSLANPSVPPSPLEPYGEEIVDLLMNLVRNDNEENAAMCVKIASDILRHLPKPLASRFQPFLSLISDIFDQTENVVREQLDNTSLQTSTAHGAPSTPGSLQTNFQSPRPGSPVASVNDLGPDPQQQNRMLVKGMQSFKVLAECPIIVVSIFHVSKQLVAHSVKLFVPPITNVLMLQASAQKQAHEEAKARGEIFTGVSPLIKNRAAFGDFITAQVKTMSFLAFLLRQFSQELGSFMKVLPDVVVRLLKDCPREKSVTRKELLVAIRHIFSHTSPKIFLNKIDELLDERTLTGDGVTVYETMRPMAYGMLADLIHHVRDLLKPDQIRKTVEVYTKNLLDDFPGTTFQTMSARLLLNLPECIAKMPNKVDARYYLIVILNAIGDKFAAMNHQYPNALKLWKKYEKQAADGIVESYLPDERFPPDWDEVDIFSAAPIRTTNPRDRATDPIADNKSLFRYLMSVLKTTFYQLRTCNIGPVVDPKNAPPHWHDVAYGFSAEEVRVITKLFREGANAFRYYEPEKPVNEPQPNSPAEYVANVTCSKEEKDLLETFATVFHSIDPATFHEVFQQEIPRLYDMIFDHAALLHIPQFFLASEATSPSFCGMLLRFLMERIDEVGSADVRKSSILLRLFKLAFMAVTLFASQNEQVLLPHVVDIVTKSIELSSKAEEPINYFLLLRSLFRSIGGGKFEHLYKQILPLLEMLLDVLNNLLMVARKPSERDFFLMRPLVVALRSGTDLVGQGLRTLELCVDNLTADYLDPIMAPVIDELMTALFDHLKPHPYSHFHAHTTMRILGKLGGRNRKFMTDAQQLSYKEFADDPASFQLRLVGSKKDRPFPAELGIELAIRKLTETPKNNKASQGRQSDSYYKKQALHFLKAQLKLRIGYDGLPEDYPRLLRLQVQDLAARRRVDFDLAPFTTSSRDASIPKKDGQDALVKRLLKALMAAEATPEFKEGDDGFFMNVCRHFTIVEVGRALVDFKRAVAPFDPRAGEGPICIDTRVLGDAIVECLASDQPEVREVAENAMREIHKTTVTLFGNEASVGRLPFFTYLSTTFCHSCYEEEWFTKTGGTLGVKFMLTEFDLGDIWLTSKQGEFIRALLYVIKDIPQDLPEKTRRYAQETLDILLKKITKNVKKEDAMPVPVQPGQPPVKQPRLAQICMLFNGELCNLNRHVRKTAKQSLQLIASATGCQVWELVEHYRDRLLQPIYAKPLRALPFAVQIGYIDTVTYHMSLKQDWVKFDGDLYRMLMECLALADASDESLANKPAEFRTQENIVSLRVACIKLLSTAMSFPDFAKGPNNGTRIKIVAVFFKSLYSESQATIEAANDALKSIVSPTTKLPKELLQSGLRPVLATLAEPKKLTEHGLNNLGRILQLLTNYFKLEIGSRLLDHIKAMADPNALQQISFTFFEQNPSMKIIVAVFNVFHLLPDGAEGFKERLILALLDLEEQLRRTQMSPFRPPFYKYINRYPKEIWSYLLDKVGELKFGRFLAQVLADPSSGPLRETANADVENLVKKCMGIDQAQPEAKYTAIINVIHILDSLSKWPGAEVWMQKNDILSWLKQTGRDLERDLRNFSLPPQLRLPADQAGAQVVSVLVKALERSPKDLEPLFSLVDSVTSGDLRATRPLYSFIYSHIICSDSVEFWKTTFLKCLDIYGNKAASQKTKWFILHNIVNPIVAMDVKRNWGQTEQAKAPRLMDRTVLDAVTNRMWKVHPEMNLDDSAQPGIDHTRFEVLQLSAMIVKYCHNSLQESRKDIIRFGWTYIRLDDVIIKHAAYVVLGYFIALFDTPPKITTQIYVSLLRINQSEGKALVSQALELVAPVLPKRCNTLPSDRGAPWAIAPRRVLADEGQPTYQMTSIFHFLVKHPDLFYYARDKYIPLIISSLRKVAIPPNPSNDSRKLVLHMMTLVWVWEQRRVEGKLASTSQSPPESPSMKRQRVDSLGSASPSATRQGPPSARASTESPNSKKRKLEGESLTESASPSAARPAAPADKVEYVIPPAARLRMIKFLVELIARLPDRYPLPSAKPKEAQPLNAPIQPSNPGEMCRKAIQLLYNLLQPQYWGDLDLDLFPDVTTPLLASDKTQSVLAADPADKEKYDEKSITSIINTLQVVRVILNFKSDDWINKNLSSVLKVVEKCLKSENPEIQDCLHVADKEYDGGQDIAPTMKRIIDAVPDDVPMDDVDAEGETETQTSETVSTLSTIAGEQMANGHYASGVNLLWSLGQRKPSAIDQHIQVLMKALQSRLARDHVQHYTSLATHQAGQARSQDPNAPPTGEMSAYDLEIQTKIMLRAITTVALRMEVLGDNRRPFLSVLATLVEKSYHIPLCEAILNMVEGWVFRSEGTWPTLKEKTAVLHKMLTFEHRPDPTMLNKFLELVIRIYEDPKITRTELTVRMEHAFLIGTRAQDVEMRNRFMAIMDRSLSKTAAARLSYVVMDQNWASLGDSYWLVQASQLLLGSVESNAVAQLARDDVRTWNPAQLVSMYAKDTRTPTMVADDKFETLVTEHRKFLADLGDVKIRDLIEPLAQLQHTDPKVAHELWTTLFPMFWSASARDERTDLQKGIVVLLTKDYHNRQLDKRPNVVQSLLEGAARAWPECKLPPHVVKFVSKTYDAWYTGLVQLEKAAVKPEFESATVRESNLDALVDLYSSLEEDDMFYGTWRRRCQFVESNAALSYEQNGMWDKAQKMYETAQIKARTGVTPFSQAEYMLWEDHWVRCAQKLQQWDMLQDFAKHENFQDLLLECAWRCHDMWQDPNHREGLDNIIKGFMDAPTPRRLFFQAFMSLLRFHNGQESINDFSRVCDEAIQLSIRKWHQLPSHLTKAHIPLLQNFQQLVELHDASIICQSLANTNQGNLDVKSGELKLLLGAWRDRLPNIWDDIQSWQDLVTWRQHIFGLINEKYLHLLPQPGGQNAGGAGASFAYRGYHETAWIINRFAHVARKHTLPEVCISQLSRIYTLPNIEIQEAFLKLREQARCHYENPEELRSGLDVINNTNLNYFSAPQKAEFYTLKGMFLEKLNENGEADAAFGTALYFDITAAKAWAEWGYFNERKFKEDPNDLNAARQALTSYLQAVGSYKSHKCRKLISRILWLLTLDNNEGIIGSGFDDYKGETPVWYWITFIPQLLSGLSYKEAPRLLQVLLKIARSFPQALYFQLRTNREDMFTIKKNQEGRSEKARKSQTPASGSPMQTKTEKTEGAASRPGTANGDGLAVKTENAGDAGSGGVADGQQPGGQGAQGQQAQPQQHQQLARVGQQGLAQPAAAAAGAVQKRHPWELNDEIMTTLKTAFPLLALSMETMVDQIQKHFKCPPDEDAYRLIVALLNDALAYVSRMPASFAKDVKLPPATESNITRFAETILPAHIKKSFEVDFVQVKPTMYEYIHKLRGWRNKFEEKLDRRNYRATLEGYSMHLSEFKYQKFDDVDIPGQYLLHKDKNQDFVKIERFLPNVDLVRTNAASYRRLRMRGRDGSTHSWAVQHPAARHCRREERILQLFRHLNQNLSKKKESRRRDLQFTLPIMVPLAPHIRIVKEDETWMTLQGVYEDHCRRNKMSKDDPILFAMEKLRAILEPKTNHHRPSEQHATARLEVLNAIQEKWVPPTVALDYFQRIYPEFEDFWLFRRQFSYQLAALTFMTYILYMHNRYPHKMHIARGSGNIWGSELMAYMGVNKPYFVNPELVPFRLTPNLQTLMGPLATEGIFSASMLAIARCLTEPELELEHSLTLFVRDEILVWFTTYSHRKEQLHVVEVPSDTIRETVQVNTEQIVKRAVSLAQSPPGNLPATQTVIDLIAKAVNPLNLAQCDALWMPWL</sequence>
<dbReference type="PROSITE" id="PS50290">
    <property type="entry name" value="PI3_4_KINASE_3"/>
    <property type="match status" value="1"/>
</dbReference>
<feature type="compositionally biased region" description="Polar residues" evidence="4">
    <location>
        <begin position="2343"/>
        <end position="2356"/>
    </location>
</feature>
<dbReference type="GO" id="GO:0006281">
    <property type="term" value="P:DNA repair"/>
    <property type="evidence" value="ECO:0007669"/>
    <property type="project" value="TreeGrafter"/>
</dbReference>
<dbReference type="InterPro" id="IPR011989">
    <property type="entry name" value="ARM-like"/>
</dbReference>
<dbReference type="PROSITE" id="PS51190">
    <property type="entry name" value="FATC"/>
    <property type="match status" value="1"/>
</dbReference>
<dbReference type="Proteomes" id="UP001187682">
    <property type="component" value="Unassembled WGS sequence"/>
</dbReference>
<dbReference type="CDD" id="cd05163">
    <property type="entry name" value="PIKK_TRRAP"/>
    <property type="match status" value="1"/>
</dbReference>
<feature type="compositionally biased region" description="Polar residues" evidence="4">
    <location>
        <begin position="2028"/>
        <end position="2049"/>
    </location>
</feature>
<gene>
    <name evidence="8" type="ORF">DNG_00724</name>
</gene>
<dbReference type="SMART" id="SM01343">
    <property type="entry name" value="FATC"/>
    <property type="match status" value="1"/>
</dbReference>
<feature type="region of interest" description="Disordered" evidence="4">
    <location>
        <begin position="3251"/>
        <end position="3344"/>
    </location>
</feature>
<accession>A0AAE8SRG8</accession>
<evidence type="ECO:0000259" key="5">
    <source>
        <dbReference type="PROSITE" id="PS50290"/>
    </source>
</evidence>
<feature type="compositionally biased region" description="Low complexity" evidence="4">
    <location>
        <begin position="2064"/>
        <end position="2076"/>
    </location>
</feature>
<dbReference type="GO" id="GO:0005634">
    <property type="term" value="C:nucleus"/>
    <property type="evidence" value="ECO:0007669"/>
    <property type="project" value="TreeGrafter"/>
</dbReference>
<dbReference type="Pfam" id="PF02259">
    <property type="entry name" value="FAT"/>
    <property type="match status" value="1"/>
</dbReference>
<dbReference type="SMART" id="SM00146">
    <property type="entry name" value="PI3Kc"/>
    <property type="match status" value="1"/>
</dbReference>
<feature type="domain" description="FATC" evidence="7">
    <location>
        <begin position="3863"/>
        <end position="3895"/>
    </location>
</feature>
<evidence type="ECO:0000313" key="8">
    <source>
        <dbReference type="EMBL" id="SPN97210.1"/>
    </source>
</evidence>
<dbReference type="GO" id="GO:0006355">
    <property type="term" value="P:regulation of DNA-templated transcription"/>
    <property type="evidence" value="ECO:0007669"/>
    <property type="project" value="TreeGrafter"/>
</dbReference>
<feature type="compositionally biased region" description="Basic and acidic residues" evidence="4">
    <location>
        <begin position="3251"/>
        <end position="3264"/>
    </location>
</feature>
<feature type="region of interest" description="Disordered" evidence="4">
    <location>
        <begin position="2006"/>
        <end position="2076"/>
    </location>
</feature>
<evidence type="ECO:0000256" key="3">
    <source>
        <dbReference type="ARBA" id="ARBA00025079"/>
    </source>
</evidence>
<feature type="compositionally biased region" description="Polar residues" evidence="4">
    <location>
        <begin position="3266"/>
        <end position="3277"/>
    </location>
</feature>
<dbReference type="InterPro" id="IPR014009">
    <property type="entry name" value="PIK_FAT"/>
</dbReference>
<evidence type="ECO:0000256" key="1">
    <source>
        <dbReference type="ARBA" id="ARBA00007234"/>
    </source>
</evidence>
<dbReference type="InterPro" id="IPR050517">
    <property type="entry name" value="DDR_Repair_Kinase"/>
</dbReference>
<dbReference type="PANTHER" id="PTHR11139">
    <property type="entry name" value="ATAXIA TELANGIECTASIA MUTATED ATM -RELATED"/>
    <property type="match status" value="1"/>
</dbReference>
<dbReference type="SUPFAM" id="SSF48371">
    <property type="entry name" value="ARM repeat"/>
    <property type="match status" value="3"/>
</dbReference>
<feature type="domain" description="PI3K/PI4K catalytic" evidence="5">
    <location>
        <begin position="3532"/>
        <end position="3858"/>
    </location>
</feature>
<comment type="caution">
    <text evidence="8">The sequence shown here is derived from an EMBL/GenBank/DDBJ whole genome shotgun (WGS) entry which is preliminary data.</text>
</comment>
<evidence type="ECO:0000259" key="6">
    <source>
        <dbReference type="PROSITE" id="PS51189"/>
    </source>
</evidence>
<dbReference type="Gene3D" id="1.10.1070.11">
    <property type="entry name" value="Phosphatidylinositol 3-/4-kinase, catalytic domain"/>
    <property type="match status" value="1"/>
</dbReference>
<dbReference type="InterPro" id="IPR000403">
    <property type="entry name" value="PI3/4_kinase_cat_dom"/>
</dbReference>
<dbReference type="Gene3D" id="1.25.10.10">
    <property type="entry name" value="Leucine-rich Repeat Variant"/>
    <property type="match status" value="1"/>
</dbReference>
<feature type="compositionally biased region" description="Gly residues" evidence="4">
    <location>
        <begin position="3307"/>
        <end position="3323"/>
    </location>
</feature>
<dbReference type="Pfam" id="PF00454">
    <property type="entry name" value="PI3_PI4_kinase"/>
    <property type="match status" value="1"/>
</dbReference>
<proteinExistence type="inferred from homology"/>
<dbReference type="InterPro" id="IPR036940">
    <property type="entry name" value="PI3/4_kinase_cat_sf"/>
</dbReference>
<name>A0AAE8SRG8_9PEZI</name>
<dbReference type="PROSITE" id="PS51189">
    <property type="entry name" value="FAT"/>
    <property type="match status" value="1"/>
</dbReference>
<dbReference type="Pfam" id="PF20175">
    <property type="entry name" value="Tra1_central"/>
    <property type="match status" value="1"/>
</dbReference>
<feature type="compositionally biased region" description="Low complexity" evidence="4">
    <location>
        <begin position="3324"/>
        <end position="3344"/>
    </location>
</feature>
<protein>
    <submittedName>
        <fullName evidence="8">Related to the component Tra1 of the SAGA complex</fullName>
    </submittedName>
</protein>
<dbReference type="PANTHER" id="PTHR11139:SF1">
    <property type="entry name" value="TRANSFORMATION_TRANSCRIPTION DOMAIN-ASSOCIATED PROTEIN"/>
    <property type="match status" value="1"/>
</dbReference>
<organism evidence="8 9">
    <name type="scientific">Cephalotrichum gorgonifer</name>
    <dbReference type="NCBI Taxonomy" id="2041049"/>
    <lineage>
        <taxon>Eukaryota</taxon>
        <taxon>Fungi</taxon>
        <taxon>Dikarya</taxon>
        <taxon>Ascomycota</taxon>
        <taxon>Pezizomycotina</taxon>
        <taxon>Sordariomycetes</taxon>
        <taxon>Hypocreomycetidae</taxon>
        <taxon>Microascales</taxon>
        <taxon>Microascaceae</taxon>
        <taxon>Cephalotrichum</taxon>
    </lineage>
</organism>
<feature type="region of interest" description="Disordered" evidence="4">
    <location>
        <begin position="170"/>
        <end position="211"/>
    </location>
</feature>
<reference evidence="8" key="1">
    <citation type="submission" date="2018-03" db="EMBL/GenBank/DDBJ databases">
        <authorList>
            <person name="Guldener U."/>
        </authorList>
    </citation>
    <scope>NUCLEOTIDE SEQUENCE</scope>
</reference>
<comment type="similarity">
    <text evidence="1">Belongs to the PI3/PI4-kinase family. TRA1 subfamily.</text>
</comment>